<dbReference type="AlphaFoldDB" id="A0A1I6RTE0"/>
<evidence type="ECO:0000256" key="4">
    <source>
        <dbReference type="ARBA" id="ARBA00022842"/>
    </source>
</evidence>
<name>A0A1I6RTE0_9ACTN</name>
<dbReference type="CDD" id="cd04685">
    <property type="entry name" value="NUDIX_Hydrolase"/>
    <property type="match status" value="1"/>
</dbReference>
<dbReference type="PANTHER" id="PTHR43046">
    <property type="entry name" value="GDP-MANNOSE MANNOSYL HYDROLASE"/>
    <property type="match status" value="1"/>
</dbReference>
<dbReference type="PROSITE" id="PS00893">
    <property type="entry name" value="NUDIX_BOX"/>
    <property type="match status" value="1"/>
</dbReference>
<dbReference type="GO" id="GO:0016787">
    <property type="term" value="F:hydrolase activity"/>
    <property type="evidence" value="ECO:0007669"/>
    <property type="project" value="UniProtKB-KW"/>
</dbReference>
<evidence type="ECO:0000256" key="2">
    <source>
        <dbReference type="ARBA" id="ARBA00005582"/>
    </source>
</evidence>
<gene>
    <name evidence="7" type="ORF">SAMN05444716_103381</name>
</gene>
<accession>A0A1I6RTE0</accession>
<evidence type="ECO:0000313" key="7">
    <source>
        <dbReference type="EMBL" id="SFS67993.1"/>
    </source>
</evidence>
<dbReference type="InterPro" id="IPR000086">
    <property type="entry name" value="NUDIX_hydrolase_dom"/>
</dbReference>
<keyword evidence="3 5" id="KW-0378">Hydrolase</keyword>
<feature type="domain" description="Nudix hydrolase" evidence="6">
    <location>
        <begin position="4"/>
        <end position="144"/>
    </location>
</feature>
<comment type="similarity">
    <text evidence="2 5">Belongs to the Nudix hydrolase family.</text>
</comment>
<dbReference type="InterPro" id="IPR020084">
    <property type="entry name" value="NUDIX_hydrolase_CS"/>
</dbReference>
<keyword evidence="4" id="KW-0460">Magnesium</keyword>
<dbReference type="STRING" id="1176198.SAMN05444716_103381"/>
<evidence type="ECO:0000256" key="3">
    <source>
        <dbReference type="ARBA" id="ARBA00022801"/>
    </source>
</evidence>
<dbReference type="Proteomes" id="UP000198873">
    <property type="component" value="Unassembled WGS sequence"/>
</dbReference>
<sequence>METTHRPAARVICLDAAHRVLLLRWRDPFDGRWLWEPPGGGIDPGETPLVAARRELAEETGLDPAAILGPGVPVDRDFRWNGKRFVGPEHFFVARFTAERPPLTRTGLLPDEQVNLDAHRWIAWSELAGLPDPVEPPHLPEVLRSLAPDGPWSGPGRT</sequence>
<dbReference type="InterPro" id="IPR015797">
    <property type="entry name" value="NUDIX_hydrolase-like_dom_sf"/>
</dbReference>
<dbReference type="PRINTS" id="PR00502">
    <property type="entry name" value="NUDIXFAMILY"/>
</dbReference>
<evidence type="ECO:0000256" key="1">
    <source>
        <dbReference type="ARBA" id="ARBA00001946"/>
    </source>
</evidence>
<dbReference type="Pfam" id="PF00293">
    <property type="entry name" value="NUDIX"/>
    <property type="match status" value="1"/>
</dbReference>
<comment type="cofactor">
    <cofactor evidence="1">
        <name>Mg(2+)</name>
        <dbReference type="ChEBI" id="CHEBI:18420"/>
    </cofactor>
</comment>
<proteinExistence type="inferred from homology"/>
<dbReference type="SUPFAM" id="SSF55811">
    <property type="entry name" value="Nudix"/>
    <property type="match status" value="1"/>
</dbReference>
<dbReference type="RefSeq" id="WP_019433761.1">
    <property type="nucleotide sequence ID" value="NZ_FPAB01000003.1"/>
</dbReference>
<evidence type="ECO:0000313" key="8">
    <source>
        <dbReference type="Proteomes" id="UP000198873"/>
    </source>
</evidence>
<evidence type="ECO:0000259" key="6">
    <source>
        <dbReference type="PROSITE" id="PS51462"/>
    </source>
</evidence>
<organism evidence="7 8">
    <name type="scientific">Streptomyces harbinensis</name>
    <dbReference type="NCBI Taxonomy" id="1176198"/>
    <lineage>
        <taxon>Bacteria</taxon>
        <taxon>Bacillati</taxon>
        <taxon>Actinomycetota</taxon>
        <taxon>Actinomycetes</taxon>
        <taxon>Kitasatosporales</taxon>
        <taxon>Streptomycetaceae</taxon>
        <taxon>Streptomyces</taxon>
    </lineage>
</organism>
<reference evidence="8" key="1">
    <citation type="submission" date="2016-10" db="EMBL/GenBank/DDBJ databases">
        <authorList>
            <person name="Varghese N."/>
            <person name="Submissions S."/>
        </authorList>
    </citation>
    <scope>NUCLEOTIDE SEQUENCE [LARGE SCALE GENOMIC DNA]</scope>
    <source>
        <strain evidence="8">CGMCC 4.7047</strain>
    </source>
</reference>
<dbReference type="EMBL" id="FPAB01000003">
    <property type="protein sequence ID" value="SFS67993.1"/>
    <property type="molecule type" value="Genomic_DNA"/>
</dbReference>
<dbReference type="PANTHER" id="PTHR43046:SF12">
    <property type="entry name" value="GDP-MANNOSE MANNOSYL HYDROLASE"/>
    <property type="match status" value="1"/>
</dbReference>
<dbReference type="PROSITE" id="PS51462">
    <property type="entry name" value="NUDIX"/>
    <property type="match status" value="1"/>
</dbReference>
<evidence type="ECO:0000256" key="5">
    <source>
        <dbReference type="RuleBase" id="RU003476"/>
    </source>
</evidence>
<dbReference type="InterPro" id="IPR020476">
    <property type="entry name" value="Nudix_hydrolase"/>
</dbReference>
<protein>
    <submittedName>
        <fullName evidence="7">ADP-ribose pyrophosphatase YjhB, NUDIX family</fullName>
    </submittedName>
</protein>
<keyword evidence="8" id="KW-1185">Reference proteome</keyword>
<dbReference type="Gene3D" id="3.90.79.10">
    <property type="entry name" value="Nucleoside Triphosphate Pyrophosphohydrolase"/>
    <property type="match status" value="1"/>
</dbReference>